<dbReference type="AlphaFoldDB" id="A0A9D4FVK6"/>
<comment type="caution">
    <text evidence="2">The sequence shown here is derived from an EMBL/GenBank/DDBJ whole genome shotgun (WGS) entry which is preliminary data.</text>
</comment>
<gene>
    <name evidence="2" type="ORF">DPMN_134070</name>
</gene>
<keyword evidence="3" id="KW-1185">Reference proteome</keyword>
<evidence type="ECO:0000313" key="2">
    <source>
        <dbReference type="EMBL" id="KAH3805763.1"/>
    </source>
</evidence>
<dbReference type="Pfam" id="PF00078">
    <property type="entry name" value="RVT_1"/>
    <property type="match status" value="1"/>
</dbReference>
<dbReference type="Proteomes" id="UP000828390">
    <property type="component" value="Unassembled WGS sequence"/>
</dbReference>
<dbReference type="EMBL" id="JAIWYP010000006">
    <property type="protein sequence ID" value="KAH3805763.1"/>
    <property type="molecule type" value="Genomic_DNA"/>
</dbReference>
<sequence>MVDNNTLAAFRDMYRNTTGRVRYQFCTKCELPVLQGTRQGGKSSPLLYIVYIDGLITELLNSKNCVCLYDLNLCAPTVADDCMVLVYCSKHGLDNMLNICYEYSKKWRFLYNPCKCAVVVLNEQEHKHQHSFKLGTDPIPFRRKIHKSWDCLRHCAGNKGIYPGSKCTITWDIFQNMW</sequence>
<dbReference type="InterPro" id="IPR000477">
    <property type="entry name" value="RT_dom"/>
</dbReference>
<evidence type="ECO:0000313" key="3">
    <source>
        <dbReference type="Proteomes" id="UP000828390"/>
    </source>
</evidence>
<organism evidence="2 3">
    <name type="scientific">Dreissena polymorpha</name>
    <name type="common">Zebra mussel</name>
    <name type="synonym">Mytilus polymorpha</name>
    <dbReference type="NCBI Taxonomy" id="45954"/>
    <lineage>
        <taxon>Eukaryota</taxon>
        <taxon>Metazoa</taxon>
        <taxon>Spiralia</taxon>
        <taxon>Lophotrochozoa</taxon>
        <taxon>Mollusca</taxon>
        <taxon>Bivalvia</taxon>
        <taxon>Autobranchia</taxon>
        <taxon>Heteroconchia</taxon>
        <taxon>Euheterodonta</taxon>
        <taxon>Imparidentia</taxon>
        <taxon>Neoheterodontei</taxon>
        <taxon>Myida</taxon>
        <taxon>Dreissenoidea</taxon>
        <taxon>Dreissenidae</taxon>
        <taxon>Dreissena</taxon>
    </lineage>
</organism>
<reference evidence="2" key="1">
    <citation type="journal article" date="2019" name="bioRxiv">
        <title>The Genome of the Zebra Mussel, Dreissena polymorpha: A Resource for Invasive Species Research.</title>
        <authorList>
            <person name="McCartney M.A."/>
            <person name="Auch B."/>
            <person name="Kono T."/>
            <person name="Mallez S."/>
            <person name="Zhang Y."/>
            <person name="Obille A."/>
            <person name="Becker A."/>
            <person name="Abrahante J.E."/>
            <person name="Garbe J."/>
            <person name="Badalamenti J.P."/>
            <person name="Herman A."/>
            <person name="Mangelson H."/>
            <person name="Liachko I."/>
            <person name="Sullivan S."/>
            <person name="Sone E.D."/>
            <person name="Koren S."/>
            <person name="Silverstein K.A.T."/>
            <person name="Beckman K.B."/>
            <person name="Gohl D.M."/>
        </authorList>
    </citation>
    <scope>NUCLEOTIDE SEQUENCE</scope>
    <source>
        <strain evidence="2">Duluth1</strain>
        <tissue evidence="2">Whole animal</tissue>
    </source>
</reference>
<accession>A0A9D4FVK6</accession>
<protein>
    <recommendedName>
        <fullName evidence="1">Reverse transcriptase domain-containing protein</fullName>
    </recommendedName>
</protein>
<name>A0A9D4FVK6_DREPO</name>
<feature type="domain" description="Reverse transcriptase" evidence="1">
    <location>
        <begin position="14"/>
        <end position="128"/>
    </location>
</feature>
<proteinExistence type="predicted"/>
<reference evidence="2" key="2">
    <citation type="submission" date="2020-11" db="EMBL/GenBank/DDBJ databases">
        <authorList>
            <person name="McCartney M.A."/>
            <person name="Auch B."/>
            <person name="Kono T."/>
            <person name="Mallez S."/>
            <person name="Becker A."/>
            <person name="Gohl D.M."/>
            <person name="Silverstein K.A.T."/>
            <person name="Koren S."/>
            <person name="Bechman K.B."/>
            <person name="Herman A."/>
            <person name="Abrahante J.E."/>
            <person name="Garbe J."/>
        </authorList>
    </citation>
    <scope>NUCLEOTIDE SEQUENCE</scope>
    <source>
        <strain evidence="2">Duluth1</strain>
        <tissue evidence="2">Whole animal</tissue>
    </source>
</reference>
<evidence type="ECO:0000259" key="1">
    <source>
        <dbReference type="Pfam" id="PF00078"/>
    </source>
</evidence>